<comment type="caution">
    <text evidence="2">The sequence shown here is derived from an EMBL/GenBank/DDBJ whole genome shotgun (WGS) entry which is preliminary data.</text>
</comment>
<evidence type="ECO:0000313" key="2">
    <source>
        <dbReference type="EMBL" id="KAK8784407.1"/>
    </source>
</evidence>
<dbReference type="EMBL" id="JARKHS020004591">
    <property type="protein sequence ID" value="KAK8784407.1"/>
    <property type="molecule type" value="Genomic_DNA"/>
</dbReference>
<dbReference type="AlphaFoldDB" id="A0AAQ4FAZ1"/>
<organism evidence="2 3">
    <name type="scientific">Amblyomma americanum</name>
    <name type="common">Lone star tick</name>
    <dbReference type="NCBI Taxonomy" id="6943"/>
    <lineage>
        <taxon>Eukaryota</taxon>
        <taxon>Metazoa</taxon>
        <taxon>Ecdysozoa</taxon>
        <taxon>Arthropoda</taxon>
        <taxon>Chelicerata</taxon>
        <taxon>Arachnida</taxon>
        <taxon>Acari</taxon>
        <taxon>Parasitiformes</taxon>
        <taxon>Ixodida</taxon>
        <taxon>Ixodoidea</taxon>
        <taxon>Ixodidae</taxon>
        <taxon>Amblyomminae</taxon>
        <taxon>Amblyomma</taxon>
    </lineage>
</organism>
<dbReference type="Proteomes" id="UP001321473">
    <property type="component" value="Unassembled WGS sequence"/>
</dbReference>
<evidence type="ECO:0000313" key="3">
    <source>
        <dbReference type="Proteomes" id="UP001321473"/>
    </source>
</evidence>
<sequence>MILFLAFCLGVIAMAPAAQHAGISKAPSSPDMMEITKVNETLVLLERKHTTNTTLRCQSSKKIEEYNQTHYLYAFRAMVQNGTSPVYSVLYAQVTFAPLRNRTIYKARYTDQNGTNVTLRMKAMDPNGGCFVILIHKSSGVKGKFNLITLC</sequence>
<evidence type="ECO:0008006" key="4">
    <source>
        <dbReference type="Google" id="ProtNLM"/>
    </source>
</evidence>
<feature type="chain" id="PRO_5042902158" description="Secreted protein" evidence="1">
    <location>
        <begin position="18"/>
        <end position="151"/>
    </location>
</feature>
<keyword evidence="3" id="KW-1185">Reference proteome</keyword>
<name>A0AAQ4FAZ1_AMBAM</name>
<gene>
    <name evidence="2" type="ORF">V5799_009227</name>
</gene>
<feature type="signal peptide" evidence="1">
    <location>
        <begin position="1"/>
        <end position="17"/>
    </location>
</feature>
<keyword evidence="1" id="KW-0732">Signal</keyword>
<reference evidence="2 3" key="1">
    <citation type="journal article" date="2023" name="Arcadia Sci">
        <title>De novo assembly of a long-read Amblyomma americanum tick genome.</title>
        <authorList>
            <person name="Chou S."/>
            <person name="Poskanzer K.E."/>
            <person name="Rollins M."/>
            <person name="Thuy-Boun P.S."/>
        </authorList>
    </citation>
    <scope>NUCLEOTIDE SEQUENCE [LARGE SCALE GENOMIC DNA]</scope>
    <source>
        <strain evidence="2">F_SG_1</strain>
        <tissue evidence="2">Salivary glands</tissue>
    </source>
</reference>
<evidence type="ECO:0000256" key="1">
    <source>
        <dbReference type="SAM" id="SignalP"/>
    </source>
</evidence>
<proteinExistence type="predicted"/>
<accession>A0AAQ4FAZ1</accession>
<protein>
    <recommendedName>
        <fullName evidence="4">Secreted protein</fullName>
    </recommendedName>
</protein>